<name>A0A699HYG9_TANCI</name>
<reference evidence="1" key="1">
    <citation type="journal article" date="2019" name="Sci. Rep.">
        <title>Draft genome of Tanacetum cinerariifolium, the natural source of mosquito coil.</title>
        <authorList>
            <person name="Yamashiro T."/>
            <person name="Shiraishi A."/>
            <person name="Satake H."/>
            <person name="Nakayama K."/>
        </authorList>
    </citation>
    <scope>NUCLEOTIDE SEQUENCE</scope>
</reference>
<protein>
    <submittedName>
        <fullName evidence="1">Uncharacterized protein</fullName>
    </submittedName>
</protein>
<evidence type="ECO:0000313" key="1">
    <source>
        <dbReference type="EMBL" id="GEY86515.1"/>
    </source>
</evidence>
<proteinExistence type="predicted"/>
<organism evidence="1">
    <name type="scientific">Tanacetum cinerariifolium</name>
    <name type="common">Dalmatian daisy</name>
    <name type="synonym">Chrysanthemum cinerariifolium</name>
    <dbReference type="NCBI Taxonomy" id="118510"/>
    <lineage>
        <taxon>Eukaryota</taxon>
        <taxon>Viridiplantae</taxon>
        <taxon>Streptophyta</taxon>
        <taxon>Embryophyta</taxon>
        <taxon>Tracheophyta</taxon>
        <taxon>Spermatophyta</taxon>
        <taxon>Magnoliopsida</taxon>
        <taxon>eudicotyledons</taxon>
        <taxon>Gunneridae</taxon>
        <taxon>Pentapetalae</taxon>
        <taxon>asterids</taxon>
        <taxon>campanulids</taxon>
        <taxon>Asterales</taxon>
        <taxon>Asteraceae</taxon>
        <taxon>Asteroideae</taxon>
        <taxon>Anthemideae</taxon>
        <taxon>Anthemidinae</taxon>
        <taxon>Tanacetum</taxon>
    </lineage>
</organism>
<sequence>LDKAIVADLEPDVSDTSMNRGPTEAKKSEYDAFLEALKIAHARYLVDLSTSNESLSASKLEKYEELAVHLSRLLCEETSAIILKIVKAGIEYSFKAAPVCLSFLTCGVIKFAFNLPRAYFSDM</sequence>
<comment type="caution">
    <text evidence="1">The sequence shown here is derived from an EMBL/GenBank/DDBJ whole genome shotgun (WGS) entry which is preliminary data.</text>
</comment>
<feature type="non-terminal residue" evidence="1">
    <location>
        <position position="1"/>
    </location>
</feature>
<dbReference type="EMBL" id="BKCJ010217152">
    <property type="protein sequence ID" value="GEY86515.1"/>
    <property type="molecule type" value="Genomic_DNA"/>
</dbReference>
<gene>
    <name evidence="1" type="ORF">Tci_458489</name>
</gene>
<dbReference type="AlphaFoldDB" id="A0A699HYG9"/>
<accession>A0A699HYG9</accession>